<keyword evidence="3" id="KW-0378">Hydrolase</keyword>
<dbReference type="EMBL" id="OBQC01000001">
    <property type="protein sequence ID" value="SOC34926.1"/>
    <property type="molecule type" value="Genomic_DNA"/>
</dbReference>
<sequence>MGIIFWIFILFTLIYEPIIGYFGFKKFEERVFLFSQARLQYFKNIMLGLWIPTLFIIFVILFTELTFEDVGITLPTINSEILGPIITYATLAVAAFYFIVLIFYIVSYYSNVNFRKKFIESKKKQLSEISFKSLIPVTKKEKKAWTYISITAGVTEEIIYRGFLIFAIAYLFPSLSIWLVMLAASVLFGLAHTYQGIGDVIRTTFIGYIFSILYIGLGSILPIIVLHFLIDYVTKLGDEDEIV</sequence>
<proteinExistence type="predicted"/>
<organism evidence="3 4">
    <name type="scientific">Ureibacillus acetophenoni</name>
    <dbReference type="NCBI Taxonomy" id="614649"/>
    <lineage>
        <taxon>Bacteria</taxon>
        <taxon>Bacillati</taxon>
        <taxon>Bacillota</taxon>
        <taxon>Bacilli</taxon>
        <taxon>Bacillales</taxon>
        <taxon>Caryophanaceae</taxon>
        <taxon>Ureibacillus</taxon>
    </lineage>
</organism>
<feature type="transmembrane region" description="Helical" evidence="1">
    <location>
        <begin position="206"/>
        <end position="230"/>
    </location>
</feature>
<dbReference type="OrthoDB" id="2357478at2"/>
<name>A0A285U354_9BACL</name>
<dbReference type="PANTHER" id="PTHR43592">
    <property type="entry name" value="CAAX AMINO TERMINAL PROTEASE"/>
    <property type="match status" value="1"/>
</dbReference>
<feature type="transmembrane region" description="Helical" evidence="1">
    <location>
        <begin position="85"/>
        <end position="109"/>
    </location>
</feature>
<feature type="domain" description="CAAX prenyl protease 2/Lysostaphin resistance protein A-like" evidence="2">
    <location>
        <begin position="145"/>
        <end position="233"/>
    </location>
</feature>
<dbReference type="GO" id="GO:0004175">
    <property type="term" value="F:endopeptidase activity"/>
    <property type="evidence" value="ECO:0007669"/>
    <property type="project" value="UniProtKB-ARBA"/>
</dbReference>
<dbReference type="RefSeq" id="WP_097147733.1">
    <property type="nucleotide sequence ID" value="NZ_OBQC01000001.1"/>
</dbReference>
<feature type="transmembrane region" description="Helical" evidence="1">
    <location>
        <begin position="45"/>
        <end position="65"/>
    </location>
</feature>
<evidence type="ECO:0000313" key="4">
    <source>
        <dbReference type="Proteomes" id="UP000219252"/>
    </source>
</evidence>
<accession>A0A285U354</accession>
<dbReference type="InterPro" id="IPR003675">
    <property type="entry name" value="Rce1/LyrA-like_dom"/>
</dbReference>
<keyword evidence="4" id="KW-1185">Reference proteome</keyword>
<keyword evidence="1" id="KW-0812">Transmembrane</keyword>
<dbReference type="GO" id="GO:0080120">
    <property type="term" value="P:CAAX-box protein maturation"/>
    <property type="evidence" value="ECO:0007669"/>
    <property type="project" value="UniProtKB-ARBA"/>
</dbReference>
<feature type="transmembrane region" description="Helical" evidence="1">
    <location>
        <begin position="6"/>
        <end position="24"/>
    </location>
</feature>
<evidence type="ECO:0000313" key="3">
    <source>
        <dbReference type="EMBL" id="SOC34926.1"/>
    </source>
</evidence>
<reference evidence="4" key="1">
    <citation type="submission" date="2017-08" db="EMBL/GenBank/DDBJ databases">
        <authorList>
            <person name="Varghese N."/>
            <person name="Submissions S."/>
        </authorList>
    </citation>
    <scope>NUCLEOTIDE SEQUENCE [LARGE SCALE GENOMIC DNA]</scope>
    <source>
        <strain evidence="4">JC23</strain>
    </source>
</reference>
<evidence type="ECO:0000259" key="2">
    <source>
        <dbReference type="Pfam" id="PF02517"/>
    </source>
</evidence>
<dbReference type="GO" id="GO:0006508">
    <property type="term" value="P:proteolysis"/>
    <property type="evidence" value="ECO:0007669"/>
    <property type="project" value="UniProtKB-KW"/>
</dbReference>
<dbReference type="AlphaFoldDB" id="A0A285U354"/>
<gene>
    <name evidence="3" type="ORF">SAMN05877842_101166</name>
</gene>
<dbReference type="PANTHER" id="PTHR43592:SF15">
    <property type="entry name" value="CAAX AMINO TERMINAL PROTEASE FAMILY PROTEIN"/>
    <property type="match status" value="1"/>
</dbReference>
<keyword evidence="1" id="KW-1133">Transmembrane helix</keyword>
<keyword evidence="3" id="KW-0645">Protease</keyword>
<evidence type="ECO:0000256" key="1">
    <source>
        <dbReference type="SAM" id="Phobius"/>
    </source>
</evidence>
<dbReference type="Proteomes" id="UP000219252">
    <property type="component" value="Unassembled WGS sequence"/>
</dbReference>
<keyword evidence="1" id="KW-0472">Membrane</keyword>
<protein>
    <submittedName>
        <fullName evidence="3">CAAX prenyl protease-like protein</fullName>
    </submittedName>
</protein>
<dbReference type="Pfam" id="PF02517">
    <property type="entry name" value="Rce1-like"/>
    <property type="match status" value="1"/>
</dbReference>